<dbReference type="EMBL" id="JAKGAS010000001">
    <property type="protein sequence ID" value="MCF2946986.1"/>
    <property type="molecule type" value="Genomic_DNA"/>
</dbReference>
<name>A0ABS9D285_9ALTE</name>
<reference evidence="1 2" key="1">
    <citation type="submission" date="2022-01" db="EMBL/GenBank/DDBJ databases">
        <title>Paraglaciecola sp. G1-23.</title>
        <authorList>
            <person name="Jin M.S."/>
            <person name="Han D.M."/>
            <person name="Kim H.M."/>
            <person name="Jeon C.O."/>
        </authorList>
    </citation>
    <scope>NUCLEOTIDE SEQUENCE [LARGE SCALE GENOMIC DNA]</scope>
    <source>
        <strain evidence="1 2">G1-23</strain>
    </source>
</reference>
<sequence>MSKFTILDPKQHKDLQVITDRDVTYGDNHHFVPVLADELRALVAEYPVCFLKDNQTGKLGISALTGFEQGENLYLQDKNWQARYIPLHVYRQPFMVGIQGNDGEQATQDNTVVTIDLASSRVNKKEGQALFDDNGNATPYLEKISQALAKLVHGSPRTEQFIQALLDNDLIMPIQLAFPLSNGEKKSFNGIYNIDEEKLASLSGEALQSFHKKGYLQACHLILASFGQIQKLIDWKNNQ</sequence>
<comment type="caution">
    <text evidence="1">The sequence shown here is derived from an EMBL/GenBank/DDBJ whole genome shotgun (WGS) entry which is preliminary data.</text>
</comment>
<evidence type="ECO:0000313" key="2">
    <source>
        <dbReference type="Proteomes" id="UP001521137"/>
    </source>
</evidence>
<evidence type="ECO:0000313" key="1">
    <source>
        <dbReference type="EMBL" id="MCF2946986.1"/>
    </source>
</evidence>
<accession>A0ABS9D285</accession>
<keyword evidence="2" id="KW-1185">Reference proteome</keyword>
<protein>
    <submittedName>
        <fullName evidence="1">SapC family protein</fullName>
    </submittedName>
</protein>
<dbReference type="RefSeq" id="WP_235310502.1">
    <property type="nucleotide sequence ID" value="NZ_JAKGAS010000001.1"/>
</dbReference>
<gene>
    <name evidence="1" type="ORF">L0668_02630</name>
</gene>
<dbReference type="InterPro" id="IPR010836">
    <property type="entry name" value="SapC"/>
</dbReference>
<organism evidence="1 2">
    <name type="scientific">Paraglaciecola algarum</name>
    <dbReference type="NCBI Taxonomy" id="3050085"/>
    <lineage>
        <taxon>Bacteria</taxon>
        <taxon>Pseudomonadati</taxon>
        <taxon>Pseudomonadota</taxon>
        <taxon>Gammaproteobacteria</taxon>
        <taxon>Alteromonadales</taxon>
        <taxon>Alteromonadaceae</taxon>
        <taxon>Paraglaciecola</taxon>
    </lineage>
</organism>
<dbReference type="Pfam" id="PF07277">
    <property type="entry name" value="SapC"/>
    <property type="match status" value="1"/>
</dbReference>
<dbReference type="Proteomes" id="UP001521137">
    <property type="component" value="Unassembled WGS sequence"/>
</dbReference>
<proteinExistence type="predicted"/>